<evidence type="ECO:0000259" key="1">
    <source>
        <dbReference type="SMART" id="SM01008"/>
    </source>
</evidence>
<gene>
    <name evidence="2" type="ORF">ACFOW6_02365</name>
</gene>
<dbReference type="InterPro" id="IPR037165">
    <property type="entry name" value="AldOxase/xan_DH_Mopterin-bd_sf"/>
</dbReference>
<dbReference type="Gene3D" id="3.30.365.10">
    <property type="entry name" value="Aldehyde oxidase/xanthine dehydrogenase, molybdopterin binding domain"/>
    <property type="match status" value="4"/>
</dbReference>
<sequence>MSDILDKAEDRPVIGDSLPRRDARDKLRGATRYTVDSARPGMLHAALCRAQVAAARIRSIDVEPARRMPGVHAVITAADAPGRYGIGVADHPLFAVDEVRYCGEPLAAIAAETPEQAAAAAAAVVVELEPLEPLITMAQALASGAREIHPDWRDYEVLVEGGAREGNIAWEATVVRGDSDAAFARDDVTVVESSFRSGRQNQAPLEPRACVASYEDGRFVIETSTQVPWAVRGSTARLMGVPESQVRVVVPAVGGGFGLKFEFALEPFAALLARASGRPVRLVNSRQEEMQTALCRENADIRVRSAIGPEGQILAREMVVLMDCGAYGGEQPFLTTMTAHTLGGNYRLGAVRLVSRAVYTNTPPTGAFRACNGTYGTFALERHTDEICAAIGMDPLEFRRRNVLGDGDLGATGQVFQGDVLGPLLARMETLRAAPLEETAPFARGPRPRPQVEAGVSPYNATSYNGRLADGRLYGRATVVGTWFVFVGPSAATVNLNPDGSATLVTSGVEIGSGSMMQALPQLVAEALGLEPSNVVVRAADTDAAGYDVGVGGGRTTVSLGVASHQACAEVRRKLLDIAADMVEAAPEDLILKGGQVYIQGVPEARVSIAQVAQRAQAVTGPISGSGAFTGAGTQAMPGCCAGHMIEALDLPIFTVHDCELAVDPETGHVEVLAYRVVQDVGRAINPRAIHGQIQGGVTQGLGYALHEEVTFTPNGDVAQQGFETYRLPQAGDTLPIQVDLYEGAPSMGPLGAKGAGEIPILNVAAAVACAVANATGTRVQEIPLTPPRVLDLLCWEGDALDLGHMAEDWWGNVLGTG</sequence>
<dbReference type="RefSeq" id="WP_382420719.1">
    <property type="nucleotide sequence ID" value="NZ_JBHSCW010000001.1"/>
</dbReference>
<dbReference type="InterPro" id="IPR036856">
    <property type="entry name" value="Ald_Oxase/Xan_DH_a/b_sf"/>
</dbReference>
<dbReference type="InterPro" id="IPR046867">
    <property type="entry name" value="AldOxase/xan_DH_MoCoBD2"/>
</dbReference>
<accession>A0ABV8UHP9</accession>
<name>A0ABV8UHP9_9PROT</name>
<dbReference type="SUPFAM" id="SSF54665">
    <property type="entry name" value="CO dehydrogenase molybdoprotein N-domain-like"/>
    <property type="match status" value="1"/>
</dbReference>
<dbReference type="SMART" id="SM01008">
    <property type="entry name" value="Ald_Xan_dh_C"/>
    <property type="match status" value="1"/>
</dbReference>
<dbReference type="Gene3D" id="3.90.1170.50">
    <property type="entry name" value="Aldehyde oxidase/xanthine dehydrogenase, a/b hammerhead"/>
    <property type="match status" value="1"/>
</dbReference>
<dbReference type="PANTHER" id="PTHR11908">
    <property type="entry name" value="XANTHINE DEHYDROGENASE"/>
    <property type="match status" value="1"/>
</dbReference>
<dbReference type="PANTHER" id="PTHR11908:SF157">
    <property type="entry name" value="XANTHINE DEHYDROGENASE SUBUNIT D-RELATED"/>
    <property type="match status" value="1"/>
</dbReference>
<dbReference type="Pfam" id="PF02738">
    <property type="entry name" value="MoCoBD_1"/>
    <property type="match status" value="1"/>
</dbReference>
<dbReference type="Pfam" id="PF20256">
    <property type="entry name" value="MoCoBD_2"/>
    <property type="match status" value="1"/>
</dbReference>
<evidence type="ECO:0000313" key="2">
    <source>
        <dbReference type="EMBL" id="MFC4350381.1"/>
    </source>
</evidence>
<keyword evidence="3" id="KW-1185">Reference proteome</keyword>
<reference evidence="3" key="1">
    <citation type="journal article" date="2019" name="Int. J. Syst. Evol. Microbiol.">
        <title>The Global Catalogue of Microorganisms (GCM) 10K type strain sequencing project: providing services to taxonomists for standard genome sequencing and annotation.</title>
        <authorList>
            <consortium name="The Broad Institute Genomics Platform"/>
            <consortium name="The Broad Institute Genome Sequencing Center for Infectious Disease"/>
            <person name="Wu L."/>
            <person name="Ma J."/>
        </authorList>
    </citation>
    <scope>NUCLEOTIDE SEQUENCE [LARGE SCALE GENOMIC DNA]</scope>
    <source>
        <strain evidence="3">CECT 8472</strain>
    </source>
</reference>
<dbReference type="SUPFAM" id="SSF56003">
    <property type="entry name" value="Molybdenum cofactor-binding domain"/>
    <property type="match status" value="1"/>
</dbReference>
<dbReference type="Pfam" id="PF01315">
    <property type="entry name" value="Ald_Xan_dh_C"/>
    <property type="match status" value="1"/>
</dbReference>
<comment type="caution">
    <text evidence="2">The sequence shown here is derived from an EMBL/GenBank/DDBJ whole genome shotgun (WGS) entry which is preliminary data.</text>
</comment>
<dbReference type="InterPro" id="IPR008274">
    <property type="entry name" value="AldOxase/xan_DH_MoCoBD1"/>
</dbReference>
<proteinExistence type="predicted"/>
<protein>
    <submittedName>
        <fullName evidence="2">Xanthine dehydrogenase family protein molybdopterin-binding subunit</fullName>
    </submittedName>
</protein>
<dbReference type="Proteomes" id="UP001595799">
    <property type="component" value="Unassembled WGS sequence"/>
</dbReference>
<evidence type="ECO:0000313" key="3">
    <source>
        <dbReference type="Proteomes" id="UP001595799"/>
    </source>
</evidence>
<organism evidence="2 3">
    <name type="scientific">Fodinicurvata halophila</name>
    <dbReference type="NCBI Taxonomy" id="1419723"/>
    <lineage>
        <taxon>Bacteria</taxon>
        <taxon>Pseudomonadati</taxon>
        <taxon>Pseudomonadota</taxon>
        <taxon>Alphaproteobacteria</taxon>
        <taxon>Rhodospirillales</taxon>
        <taxon>Rhodovibrionaceae</taxon>
        <taxon>Fodinicurvata</taxon>
    </lineage>
</organism>
<dbReference type="InterPro" id="IPR016208">
    <property type="entry name" value="Ald_Oxase/xanthine_DH-like"/>
</dbReference>
<feature type="domain" description="Aldehyde oxidase/xanthine dehydrogenase a/b hammerhead" evidence="1">
    <location>
        <begin position="28"/>
        <end position="132"/>
    </location>
</feature>
<dbReference type="InterPro" id="IPR000674">
    <property type="entry name" value="Ald_Oxase/Xan_DH_a/b"/>
</dbReference>
<dbReference type="EMBL" id="JBHSCW010000001">
    <property type="protein sequence ID" value="MFC4350381.1"/>
    <property type="molecule type" value="Genomic_DNA"/>
</dbReference>